<dbReference type="InterPro" id="IPR043519">
    <property type="entry name" value="NT_sf"/>
</dbReference>
<name>A0A0D7ACK4_9AGAR</name>
<dbReference type="GO" id="GO:1990817">
    <property type="term" value="F:poly(A) RNA polymerase activity"/>
    <property type="evidence" value="ECO:0007669"/>
    <property type="project" value="UniProtKB-EC"/>
</dbReference>
<dbReference type="OrthoDB" id="407432at2759"/>
<evidence type="ECO:0000256" key="8">
    <source>
        <dbReference type="ARBA" id="ARBA00022723"/>
    </source>
</evidence>
<dbReference type="PANTHER" id="PTHR12271:SF40">
    <property type="entry name" value="POLY(A) RNA POLYMERASE GLD2"/>
    <property type="match status" value="1"/>
</dbReference>
<feature type="compositionally biased region" description="Low complexity" evidence="10">
    <location>
        <begin position="873"/>
        <end position="888"/>
    </location>
</feature>
<evidence type="ECO:0000256" key="7">
    <source>
        <dbReference type="ARBA" id="ARBA00022679"/>
    </source>
</evidence>
<dbReference type="InterPro" id="IPR054708">
    <property type="entry name" value="MTPAP-like_central"/>
</dbReference>
<dbReference type="SUPFAM" id="SSF81631">
    <property type="entry name" value="PAP/OAS1 substrate-binding domain"/>
    <property type="match status" value="1"/>
</dbReference>
<dbReference type="Pfam" id="PF03828">
    <property type="entry name" value="PAP_assoc"/>
    <property type="match status" value="1"/>
</dbReference>
<feature type="compositionally biased region" description="Polar residues" evidence="10">
    <location>
        <begin position="548"/>
        <end position="557"/>
    </location>
</feature>
<dbReference type="EC" id="2.7.7.19" evidence="5"/>
<feature type="domain" description="PAP-associated" evidence="11">
    <location>
        <begin position="279"/>
        <end position="342"/>
    </location>
</feature>
<sequence>MAFAQAMSPHSPQHLFRDIQFHDAGHPSANSRLTNQRQQRFYLEFSQCLFDFVIQLLPTTEEMTVKEDVRKLLERLIRTIEPDSRLLSFGSTANGFSLRNSDMDLCCLIDSKERLSASDLVTMLSDLLERETKFHVKPLPHARIPIVKLTLDPSPGLPLGIACDIGFENRLALENTRLLMCYAMIDPTRVRTIVLFLKVWSKRRKINSPYKGTLSSYGYVLLHAAFAAYLQGKFYNHQSLLHSSRIMQEETYVGEYNTWFFDDIDLLRQRWHSENTETVAELLSDFFRYFSREFLYNTAVISLREGTLKKFAKGWQNDLSPGKLNDARERNRFCIEDPFETDYNVARCVTRDGLYTIRGEFMRALRILMGRPDPAVLAIAELCKERPDEELVTAPPARLSHLPPQTPYTVGSSPMRSRGSYQPSDRFSPTVPFDSRPRLPIQQRSVPGGPIPSHMAPKRSKWTSPPPPEAPPSDHKLFESQLGKSIELATARSDARERDSISHSSSSNSEILTDEDRSEDDLGSVHSYTEGSALGHISIPLRRVPRQDTPSRVSASEATAFGGPAGPGPSVLNPKSSGRGRRDEAKPSTEVKPPSRAHNDTPRARDHRHSSEQRRSLSGPSRAPKAYSWSPVLPISLAATVPLPPSPAVGPDLGGVRRVPPANLSSATRSSSPSATATSIASTSNNVSNSASSNNNPTVYYQTTVPRSPHSMLYPVPGSRHQSPVFSQFPYPMPLPLNDVISTSSLPPSLSHRRESLETQGSASDTPTLDASFHAHAQPSVSSSPAAVAPRGNSSPSPHQPAGSSKFIQEAASTMPPRLRTTGLQPRHPQQRMGEPMPGYPPLMVPPYSNLMTFRYPYHPQVAFFPSQVPASANNPPLNSRSRSSSPATQDISSQAQTTLPLNLRVQTDLSLPTEPHDQAVNDPVSNLPIASPGIHDVPLSLASLHDRKDLSARTSQTQSLPSPVLSTTPTVPSDQHIPSLIPTPQSPRSSSFGLVSPDNEDGDEGQEDKDSSHVVLSAVCVEEHTDIRER</sequence>
<feature type="region of interest" description="Disordered" evidence="10">
    <location>
        <begin position="391"/>
        <end position="476"/>
    </location>
</feature>
<evidence type="ECO:0000256" key="6">
    <source>
        <dbReference type="ARBA" id="ARBA00022490"/>
    </source>
</evidence>
<evidence type="ECO:0000313" key="13">
    <source>
        <dbReference type="EMBL" id="KIY47666.1"/>
    </source>
</evidence>
<feature type="compositionally biased region" description="Low complexity" evidence="10">
    <location>
        <begin position="958"/>
        <end position="974"/>
    </location>
</feature>
<feature type="region of interest" description="Disordered" evidence="10">
    <location>
        <begin position="491"/>
        <end position="703"/>
    </location>
</feature>
<evidence type="ECO:0000256" key="10">
    <source>
        <dbReference type="SAM" id="MobiDB-lite"/>
    </source>
</evidence>
<feature type="compositionally biased region" description="Polar residues" evidence="10">
    <location>
        <begin position="407"/>
        <end position="427"/>
    </location>
</feature>
<keyword evidence="7" id="KW-0808">Transferase</keyword>
<feature type="compositionally biased region" description="Acidic residues" evidence="10">
    <location>
        <begin position="512"/>
        <end position="522"/>
    </location>
</feature>
<evidence type="ECO:0000256" key="9">
    <source>
        <dbReference type="ARBA" id="ARBA00022842"/>
    </source>
</evidence>
<evidence type="ECO:0000256" key="2">
    <source>
        <dbReference type="ARBA" id="ARBA00001946"/>
    </source>
</evidence>
<evidence type="ECO:0000259" key="12">
    <source>
        <dbReference type="Pfam" id="PF22600"/>
    </source>
</evidence>
<feature type="compositionally biased region" description="Polar residues" evidence="10">
    <location>
        <begin position="758"/>
        <end position="769"/>
    </location>
</feature>
<feature type="compositionally biased region" description="Basic and acidic residues" evidence="10">
    <location>
        <begin position="1022"/>
        <end position="1031"/>
    </location>
</feature>
<dbReference type="AlphaFoldDB" id="A0A0D7ACK4"/>
<feature type="compositionally biased region" description="Basic and acidic residues" evidence="10">
    <location>
        <begin position="580"/>
        <end position="589"/>
    </location>
</feature>
<dbReference type="Gene3D" id="1.10.1410.10">
    <property type="match status" value="1"/>
</dbReference>
<comment type="similarity">
    <text evidence="4">Belongs to the DNA polymerase type-B-like family.</text>
</comment>
<dbReference type="GO" id="GO:0010605">
    <property type="term" value="P:negative regulation of macromolecule metabolic process"/>
    <property type="evidence" value="ECO:0007669"/>
    <property type="project" value="UniProtKB-ARBA"/>
</dbReference>
<dbReference type="CDD" id="cd05402">
    <property type="entry name" value="NT_PAP_TUTase"/>
    <property type="match status" value="1"/>
</dbReference>
<proteinExistence type="inferred from homology"/>
<feature type="compositionally biased region" description="Polar residues" evidence="10">
    <location>
        <begin position="983"/>
        <end position="994"/>
    </location>
</feature>
<evidence type="ECO:0000256" key="3">
    <source>
        <dbReference type="ARBA" id="ARBA00004496"/>
    </source>
</evidence>
<dbReference type="PANTHER" id="PTHR12271">
    <property type="entry name" value="POLY A POLYMERASE CID PAP -RELATED"/>
    <property type="match status" value="1"/>
</dbReference>
<evidence type="ECO:0000256" key="5">
    <source>
        <dbReference type="ARBA" id="ARBA00012388"/>
    </source>
</evidence>
<feature type="compositionally biased region" description="Polar residues" evidence="10">
    <location>
        <begin position="792"/>
        <end position="807"/>
    </location>
</feature>
<organism evidence="13 14">
    <name type="scientific">Fistulina hepatica ATCC 64428</name>
    <dbReference type="NCBI Taxonomy" id="1128425"/>
    <lineage>
        <taxon>Eukaryota</taxon>
        <taxon>Fungi</taxon>
        <taxon>Dikarya</taxon>
        <taxon>Basidiomycota</taxon>
        <taxon>Agaricomycotina</taxon>
        <taxon>Agaricomycetes</taxon>
        <taxon>Agaricomycetidae</taxon>
        <taxon>Agaricales</taxon>
        <taxon>Fistulinaceae</taxon>
        <taxon>Fistulina</taxon>
    </lineage>
</organism>
<keyword evidence="9" id="KW-0460">Magnesium</keyword>
<keyword evidence="6" id="KW-0963">Cytoplasm</keyword>
<feature type="compositionally biased region" description="Acidic residues" evidence="10">
    <location>
        <begin position="999"/>
        <end position="1008"/>
    </location>
</feature>
<feature type="region of interest" description="Disordered" evidence="10">
    <location>
        <begin position="746"/>
        <end position="840"/>
    </location>
</feature>
<feature type="compositionally biased region" description="Low complexity" evidence="10">
    <location>
        <begin position="779"/>
        <end position="790"/>
    </location>
</feature>
<feature type="compositionally biased region" description="Low complexity" evidence="10">
    <location>
        <begin position="662"/>
        <end position="696"/>
    </location>
</feature>
<reference evidence="13 14" key="1">
    <citation type="journal article" date="2015" name="Fungal Genet. Biol.">
        <title>Evolution of novel wood decay mechanisms in Agaricales revealed by the genome sequences of Fistulina hepatica and Cylindrobasidium torrendii.</title>
        <authorList>
            <person name="Floudas D."/>
            <person name="Held B.W."/>
            <person name="Riley R."/>
            <person name="Nagy L.G."/>
            <person name="Koehler G."/>
            <person name="Ransdell A.S."/>
            <person name="Younus H."/>
            <person name="Chow J."/>
            <person name="Chiniquy J."/>
            <person name="Lipzen A."/>
            <person name="Tritt A."/>
            <person name="Sun H."/>
            <person name="Haridas S."/>
            <person name="LaButti K."/>
            <person name="Ohm R.A."/>
            <person name="Kues U."/>
            <person name="Blanchette R.A."/>
            <person name="Grigoriev I.V."/>
            <person name="Minto R.E."/>
            <person name="Hibbett D.S."/>
        </authorList>
    </citation>
    <scope>NUCLEOTIDE SEQUENCE [LARGE SCALE GENOMIC DNA]</scope>
    <source>
        <strain evidence="13 14">ATCC 64428</strain>
    </source>
</reference>
<dbReference type="GO" id="GO:0031123">
    <property type="term" value="P:RNA 3'-end processing"/>
    <property type="evidence" value="ECO:0007669"/>
    <property type="project" value="TreeGrafter"/>
</dbReference>
<feature type="region of interest" description="Disordered" evidence="10">
    <location>
        <begin position="949"/>
        <end position="1031"/>
    </location>
</feature>
<dbReference type="GO" id="GO:0005737">
    <property type="term" value="C:cytoplasm"/>
    <property type="evidence" value="ECO:0007669"/>
    <property type="project" value="UniProtKB-SubCell"/>
</dbReference>
<dbReference type="EMBL" id="KN881930">
    <property type="protein sequence ID" value="KIY47666.1"/>
    <property type="molecule type" value="Genomic_DNA"/>
</dbReference>
<keyword evidence="14" id="KW-1185">Reference proteome</keyword>
<dbReference type="InterPro" id="IPR002058">
    <property type="entry name" value="PAP_assoc"/>
</dbReference>
<feature type="domain" description="Poly(A) RNA polymerase mitochondrial-like central palm" evidence="12">
    <location>
        <begin position="48"/>
        <end position="183"/>
    </location>
</feature>
<evidence type="ECO:0000256" key="1">
    <source>
        <dbReference type="ARBA" id="ARBA00001936"/>
    </source>
</evidence>
<dbReference type="Pfam" id="PF22600">
    <property type="entry name" value="MTPAP-like_central"/>
    <property type="match status" value="1"/>
</dbReference>
<comment type="cofactor">
    <cofactor evidence="2">
        <name>Mg(2+)</name>
        <dbReference type="ChEBI" id="CHEBI:18420"/>
    </cofactor>
</comment>
<feature type="compositionally biased region" description="Polar residues" evidence="10">
    <location>
        <begin position="889"/>
        <end position="900"/>
    </location>
</feature>
<evidence type="ECO:0000313" key="14">
    <source>
        <dbReference type="Proteomes" id="UP000054144"/>
    </source>
</evidence>
<comment type="subcellular location">
    <subcellularLocation>
        <location evidence="3">Cytoplasm</location>
    </subcellularLocation>
</comment>
<evidence type="ECO:0000256" key="4">
    <source>
        <dbReference type="ARBA" id="ARBA00008593"/>
    </source>
</evidence>
<keyword evidence="8" id="KW-0479">Metal-binding</keyword>
<accession>A0A0D7ACK4</accession>
<feature type="compositionally biased region" description="Basic and acidic residues" evidence="10">
    <location>
        <begin position="597"/>
        <end position="615"/>
    </location>
</feature>
<feature type="region of interest" description="Disordered" evidence="10">
    <location>
        <begin position="873"/>
        <end position="900"/>
    </location>
</feature>
<evidence type="ECO:0000259" key="11">
    <source>
        <dbReference type="Pfam" id="PF03828"/>
    </source>
</evidence>
<dbReference type="Proteomes" id="UP000054144">
    <property type="component" value="Unassembled WGS sequence"/>
</dbReference>
<protein>
    <recommendedName>
        <fullName evidence="5">polynucleotide adenylyltransferase</fullName>
        <ecNumber evidence="5">2.7.7.19</ecNumber>
    </recommendedName>
</protein>
<dbReference type="SUPFAM" id="SSF81301">
    <property type="entry name" value="Nucleotidyltransferase"/>
    <property type="match status" value="1"/>
</dbReference>
<dbReference type="GO" id="GO:0046872">
    <property type="term" value="F:metal ion binding"/>
    <property type="evidence" value="ECO:0007669"/>
    <property type="project" value="UniProtKB-KW"/>
</dbReference>
<comment type="cofactor">
    <cofactor evidence="1">
        <name>Mn(2+)</name>
        <dbReference type="ChEBI" id="CHEBI:29035"/>
    </cofactor>
</comment>
<dbReference type="Gene3D" id="3.30.460.10">
    <property type="entry name" value="Beta Polymerase, domain 2"/>
    <property type="match status" value="1"/>
</dbReference>
<gene>
    <name evidence="13" type="ORF">FISHEDRAFT_74468</name>
</gene>